<dbReference type="InterPro" id="IPR010998">
    <property type="entry name" value="Integrase_recombinase_N"/>
</dbReference>
<evidence type="ECO:0000256" key="1">
    <source>
        <dbReference type="ARBA" id="ARBA00023125"/>
    </source>
</evidence>
<organism evidence="2 3">
    <name type="scientific">Paenibacillus turicensis</name>
    <dbReference type="NCBI Taxonomy" id="160487"/>
    <lineage>
        <taxon>Bacteria</taxon>
        <taxon>Bacillati</taxon>
        <taxon>Bacillota</taxon>
        <taxon>Bacilli</taxon>
        <taxon>Bacillales</taxon>
        <taxon>Paenibacillaceae</taxon>
        <taxon>Paenibacillus</taxon>
    </lineage>
</organism>
<keyword evidence="3" id="KW-1185">Reference proteome</keyword>
<comment type="caution">
    <text evidence="2">The sequence shown here is derived from an EMBL/GenBank/DDBJ whole genome shotgun (WGS) entry which is preliminary data.</text>
</comment>
<keyword evidence="1" id="KW-0238">DNA-binding</keyword>
<evidence type="ECO:0000313" key="2">
    <source>
        <dbReference type="EMBL" id="MBP1905614.1"/>
    </source>
</evidence>
<sequence>MISVKKSEGLRERTLSDYKKHYRYFLEWLNEVHPDVVYVHEITMQILRDHVSYMKYDRVRYEEHKFISSENQTFGVSDTN</sequence>
<accession>A0ABS4FSQ8</accession>
<evidence type="ECO:0008006" key="4">
    <source>
        <dbReference type="Google" id="ProtNLM"/>
    </source>
</evidence>
<proteinExistence type="predicted"/>
<dbReference type="Proteomes" id="UP001519272">
    <property type="component" value="Unassembled WGS sequence"/>
</dbReference>
<gene>
    <name evidence="2" type="ORF">J2Z32_002244</name>
</gene>
<name>A0ABS4FSQ8_9BACL</name>
<protein>
    <recommendedName>
        <fullName evidence="4">Integrase SAM-like N-terminal domain-containing protein</fullName>
    </recommendedName>
</protein>
<dbReference type="EMBL" id="JAGGKG010000009">
    <property type="protein sequence ID" value="MBP1905614.1"/>
    <property type="molecule type" value="Genomic_DNA"/>
</dbReference>
<dbReference type="RefSeq" id="WP_210089236.1">
    <property type="nucleotide sequence ID" value="NZ_JAGGKG010000009.1"/>
</dbReference>
<dbReference type="Gene3D" id="1.10.150.130">
    <property type="match status" value="1"/>
</dbReference>
<reference evidence="2 3" key="1">
    <citation type="submission" date="2021-03" db="EMBL/GenBank/DDBJ databases">
        <title>Genomic Encyclopedia of Type Strains, Phase IV (KMG-IV): sequencing the most valuable type-strain genomes for metagenomic binning, comparative biology and taxonomic classification.</title>
        <authorList>
            <person name="Goeker M."/>
        </authorList>
    </citation>
    <scope>NUCLEOTIDE SEQUENCE [LARGE SCALE GENOMIC DNA]</scope>
    <source>
        <strain evidence="2 3">DSM 14349</strain>
    </source>
</reference>
<evidence type="ECO:0000313" key="3">
    <source>
        <dbReference type="Proteomes" id="UP001519272"/>
    </source>
</evidence>